<name>A0A061CZA9_BABBI</name>
<sequence>MRLRIAVVRWLLSVVAVSEWTSFAFADADVPVDLGASNDALKLDYLPNLGYRLKLHVGAQALSLKLVSTLEGIVLFEKGTSACPRTATESQCYDSKSSETATWCYNGDVCVPGKSDFKCHEVKSHEYIVTTTTTDFSADGVSHSMQTIEGFEKVSFSDAELPDPATFQRVPVKLANKVVAGSHMPVNAEAGGFFGIAGGSMGCRQQSIWDELLVKYHGLYVIDLNGDAAGHGGTASAGSQIKLGHDSVNADDVLWGERRQVGGIFTDASIEFTAHGMSMCGVNLFGRTSGYWQVAVDVASQCLVLPLNFWLSLMAQLPVEEGCYDKQPPKMCAIRRGEVAKLPAIEFKLRYDSDDQVVRIPLQHLLLDNGGSPLLCVVPDEDTPSPLLFTNRPSIKLGYKVLESLQVVVDTKGHRVGFVHKRPVETSNEICVPPVQCVGDQTYLPELNYCLQPSCRIWAFKWLDPATGRCYTPVVLTTLMYLVIASLFVAQCGSFIVRRRVMRRARRLC</sequence>
<protein>
    <recommendedName>
        <fullName evidence="5">Peptidase A1 domain-containing protein</fullName>
    </recommendedName>
</protein>
<evidence type="ECO:0000313" key="3">
    <source>
        <dbReference type="EMBL" id="CDR93961.1"/>
    </source>
</evidence>
<dbReference type="AlphaFoldDB" id="A0A061CZA9"/>
<keyword evidence="1" id="KW-1133">Transmembrane helix</keyword>
<feature type="transmembrane region" description="Helical" evidence="1">
    <location>
        <begin position="479"/>
        <end position="497"/>
    </location>
</feature>
<proteinExistence type="predicted"/>
<dbReference type="GeneID" id="24562502"/>
<organism evidence="3 4">
    <name type="scientific">Babesia bigemina</name>
    <dbReference type="NCBI Taxonomy" id="5866"/>
    <lineage>
        <taxon>Eukaryota</taxon>
        <taxon>Sar</taxon>
        <taxon>Alveolata</taxon>
        <taxon>Apicomplexa</taxon>
        <taxon>Aconoidasida</taxon>
        <taxon>Piroplasmida</taxon>
        <taxon>Babesiidae</taxon>
        <taxon>Babesia</taxon>
    </lineage>
</organism>
<dbReference type="VEuPathDB" id="PiroplasmaDB:BBBOND_0102850"/>
<keyword evidence="4" id="KW-1185">Reference proteome</keyword>
<evidence type="ECO:0000256" key="1">
    <source>
        <dbReference type="SAM" id="Phobius"/>
    </source>
</evidence>
<evidence type="ECO:0000256" key="2">
    <source>
        <dbReference type="SAM" id="SignalP"/>
    </source>
</evidence>
<evidence type="ECO:0008006" key="5">
    <source>
        <dbReference type="Google" id="ProtNLM"/>
    </source>
</evidence>
<evidence type="ECO:0000313" key="4">
    <source>
        <dbReference type="Proteomes" id="UP000033188"/>
    </source>
</evidence>
<feature type="chain" id="PRO_5001595287" description="Peptidase A1 domain-containing protein" evidence="2">
    <location>
        <begin position="27"/>
        <end position="509"/>
    </location>
</feature>
<dbReference type="SUPFAM" id="SSF50630">
    <property type="entry name" value="Acid proteases"/>
    <property type="match status" value="1"/>
</dbReference>
<dbReference type="OrthoDB" id="441724at2759"/>
<dbReference type="EMBL" id="LK391707">
    <property type="protein sequence ID" value="CDR93961.1"/>
    <property type="molecule type" value="Genomic_DNA"/>
</dbReference>
<dbReference type="OMA" id="GICETSF"/>
<dbReference type="Proteomes" id="UP000033188">
    <property type="component" value="Chromosome 1"/>
</dbReference>
<keyword evidence="1" id="KW-0812">Transmembrane</keyword>
<dbReference type="KEGG" id="bbig:BBBOND_0102850"/>
<keyword evidence="2" id="KW-0732">Signal</keyword>
<dbReference type="InterPro" id="IPR021109">
    <property type="entry name" value="Peptidase_aspartic_dom_sf"/>
</dbReference>
<feature type="signal peptide" evidence="2">
    <location>
        <begin position="1"/>
        <end position="26"/>
    </location>
</feature>
<accession>A0A061CZA9</accession>
<keyword evidence="1" id="KW-0472">Membrane</keyword>
<dbReference type="RefSeq" id="XP_012766147.1">
    <property type="nucleotide sequence ID" value="XM_012910693.1"/>
</dbReference>
<gene>
    <name evidence="3" type="ORF">BBBOND_0102850</name>
</gene>
<reference evidence="4" key="1">
    <citation type="journal article" date="2014" name="Nucleic Acids Res.">
        <title>The evolutionary dynamics of variant antigen genes in Babesia reveal a history of genomic innovation underlying host-parasite interaction.</title>
        <authorList>
            <person name="Jackson A.P."/>
            <person name="Otto T.D."/>
            <person name="Darby A."/>
            <person name="Ramaprasad A."/>
            <person name="Xia D."/>
            <person name="Echaide I.E."/>
            <person name="Farber M."/>
            <person name="Gahlot S."/>
            <person name="Gamble J."/>
            <person name="Gupta D."/>
            <person name="Gupta Y."/>
            <person name="Jackson L."/>
            <person name="Malandrin L."/>
            <person name="Malas T.B."/>
            <person name="Moussa E."/>
            <person name="Nair M."/>
            <person name="Reid A.J."/>
            <person name="Sanders M."/>
            <person name="Sharma J."/>
            <person name="Tracey A."/>
            <person name="Quail M.A."/>
            <person name="Weir W."/>
            <person name="Wastling J.M."/>
            <person name="Hall N."/>
            <person name="Willadsen P."/>
            <person name="Lingelbach K."/>
            <person name="Shiels B."/>
            <person name="Tait A."/>
            <person name="Berriman M."/>
            <person name="Allred D.R."/>
            <person name="Pain A."/>
        </authorList>
    </citation>
    <scope>NUCLEOTIDE SEQUENCE [LARGE SCALE GENOMIC DNA]</scope>
    <source>
        <strain evidence="4">Bond</strain>
    </source>
</reference>
<dbReference type="Gene3D" id="2.40.70.10">
    <property type="entry name" value="Acid Proteases"/>
    <property type="match status" value="1"/>
</dbReference>